<feature type="coiled-coil region" evidence="1">
    <location>
        <begin position="38"/>
        <end position="79"/>
    </location>
</feature>
<gene>
    <name evidence="2" type="ORF">ENK37_04960</name>
</gene>
<keyword evidence="1" id="KW-0175">Coiled coil</keyword>
<dbReference type="Proteomes" id="UP000885759">
    <property type="component" value="Unassembled WGS sequence"/>
</dbReference>
<evidence type="ECO:0000313" key="2">
    <source>
        <dbReference type="EMBL" id="HGY09390.1"/>
    </source>
</evidence>
<dbReference type="AlphaFoldDB" id="A0A7C4VGA3"/>
<reference evidence="2" key="1">
    <citation type="journal article" date="2020" name="mSystems">
        <title>Genome- and Community-Level Interaction Insights into Carbon Utilization and Element Cycling Functions of Hydrothermarchaeota in Hydrothermal Sediment.</title>
        <authorList>
            <person name="Zhou Z."/>
            <person name="Liu Y."/>
            <person name="Xu W."/>
            <person name="Pan J."/>
            <person name="Luo Z.H."/>
            <person name="Li M."/>
        </authorList>
    </citation>
    <scope>NUCLEOTIDE SEQUENCE [LARGE SCALE GENOMIC DNA]</scope>
    <source>
        <strain evidence="2">HyVt-570</strain>
    </source>
</reference>
<proteinExistence type="predicted"/>
<accession>A0A7C4VGA3</accession>
<organism evidence="2">
    <name type="scientific">Oceanithermus profundus</name>
    <dbReference type="NCBI Taxonomy" id="187137"/>
    <lineage>
        <taxon>Bacteria</taxon>
        <taxon>Thermotogati</taxon>
        <taxon>Deinococcota</taxon>
        <taxon>Deinococci</taxon>
        <taxon>Thermales</taxon>
        <taxon>Thermaceae</taxon>
        <taxon>Oceanithermus</taxon>
    </lineage>
</organism>
<protein>
    <submittedName>
        <fullName evidence="2">Uncharacterized protein</fullName>
    </submittedName>
</protein>
<evidence type="ECO:0000256" key="1">
    <source>
        <dbReference type="SAM" id="Coils"/>
    </source>
</evidence>
<sequence length="187" mass="19515">MLQKTKYIFLGIFLAALGLWGLAVTIPNSFSSGEVVSASKMNQNFQALKAAVDQLESKVAALEADNADLKDKLSAVQAGMKAVASKTGQFGYAYVVADGSLSTSASFNSSGSGVASLKVGIGDYEVSFLGLDTGEGTVMITTADPSSQCVNFYWEYDPTGATTVFVKCYDIATGNPVDAAFTVLVVK</sequence>
<comment type="caution">
    <text evidence="2">The sequence shown here is derived from an EMBL/GenBank/DDBJ whole genome shotgun (WGS) entry which is preliminary data.</text>
</comment>
<dbReference type="Gene3D" id="1.20.5.190">
    <property type="match status" value="1"/>
</dbReference>
<name>A0A7C4VGA3_9DEIN</name>
<dbReference type="EMBL" id="DRPZ01000136">
    <property type="protein sequence ID" value="HGY09390.1"/>
    <property type="molecule type" value="Genomic_DNA"/>
</dbReference>